<evidence type="ECO:0000256" key="3">
    <source>
        <dbReference type="ARBA" id="ARBA00022801"/>
    </source>
</evidence>
<keyword evidence="4" id="KW-0961">Cell wall biogenesis/degradation</keyword>
<dbReference type="SMART" id="SM00644">
    <property type="entry name" value="Ami_2"/>
    <property type="match status" value="1"/>
</dbReference>
<dbReference type="OrthoDB" id="9794294at2"/>
<keyword evidence="7" id="KW-1185">Reference proteome</keyword>
<gene>
    <name evidence="6" type="ORF">SAMN05660297_02729</name>
</gene>
<accession>A0A1I0F9V3</accession>
<dbReference type="GO" id="GO:0071555">
    <property type="term" value="P:cell wall organization"/>
    <property type="evidence" value="ECO:0007669"/>
    <property type="project" value="UniProtKB-KW"/>
</dbReference>
<dbReference type="EC" id="3.5.1.28" evidence="2"/>
<evidence type="ECO:0000313" key="6">
    <source>
        <dbReference type="EMBL" id="SET54975.1"/>
    </source>
</evidence>
<evidence type="ECO:0000256" key="4">
    <source>
        <dbReference type="ARBA" id="ARBA00023316"/>
    </source>
</evidence>
<feature type="domain" description="N-acetylmuramoyl-L-alanine amidase" evidence="5">
    <location>
        <begin position="14"/>
        <end position="162"/>
    </location>
</feature>
<dbReference type="Gene3D" id="3.40.80.10">
    <property type="entry name" value="Peptidoglycan recognition protein-like"/>
    <property type="match status" value="1"/>
</dbReference>
<dbReference type="GO" id="GO:0009254">
    <property type="term" value="P:peptidoglycan turnover"/>
    <property type="evidence" value="ECO:0007669"/>
    <property type="project" value="TreeGrafter"/>
</dbReference>
<evidence type="ECO:0000259" key="5">
    <source>
        <dbReference type="SMART" id="SM00644"/>
    </source>
</evidence>
<comment type="catalytic activity">
    <reaction evidence="1">
        <text>Hydrolyzes the link between N-acetylmuramoyl residues and L-amino acid residues in certain cell-wall glycopeptides.</text>
        <dbReference type="EC" id="3.5.1.28"/>
    </reaction>
</comment>
<dbReference type="RefSeq" id="WP_090445161.1">
    <property type="nucleotide sequence ID" value="NZ_FOHU01000014.1"/>
</dbReference>
<dbReference type="Proteomes" id="UP000199568">
    <property type="component" value="Unassembled WGS sequence"/>
</dbReference>
<dbReference type="GO" id="GO:0008745">
    <property type="term" value="F:N-acetylmuramoyl-L-alanine amidase activity"/>
    <property type="evidence" value="ECO:0007669"/>
    <property type="project" value="UniProtKB-EC"/>
</dbReference>
<sequence>MYEIEQRLIPPGQGIRAPKKYMDLTPMGACWHWTANIRATAGVENHLSYWLRAQYGTQYIVDSTKIAQAVPDTEVQWHAGPGSAYTNYIKNKYPRGANLSLIGIELCVNSDGDWNETYKRAVWLGVQLCKKYNWDPYKNFERHFDCTGKDCPRMMTRFVAGGETAWKKFLDDVYEGLVEEAEEMAKFVLQSWMRNGGQKAVDELAKQGMLNTPEMWRTDEALSDVNRQYLFWMMIEKLSTRVKELERKVK</sequence>
<name>A0A1I0F9V3_9FIRM</name>
<evidence type="ECO:0000256" key="2">
    <source>
        <dbReference type="ARBA" id="ARBA00011901"/>
    </source>
</evidence>
<dbReference type="AlphaFoldDB" id="A0A1I0F9V3"/>
<reference evidence="6 7" key="1">
    <citation type="submission" date="2016-10" db="EMBL/GenBank/DDBJ databases">
        <authorList>
            <person name="de Groot N.N."/>
        </authorList>
    </citation>
    <scope>NUCLEOTIDE SEQUENCE [LARGE SCALE GENOMIC DNA]</scope>
    <source>
        <strain evidence="6 7">DSM 18979</strain>
    </source>
</reference>
<dbReference type="InterPro" id="IPR036505">
    <property type="entry name" value="Amidase/PGRP_sf"/>
</dbReference>
<dbReference type="STRING" id="426128.SAMN05660297_02729"/>
<dbReference type="PANTHER" id="PTHR30417">
    <property type="entry name" value="N-ACETYLMURAMOYL-L-ALANINE AMIDASE AMID"/>
    <property type="match status" value="1"/>
</dbReference>
<dbReference type="EMBL" id="FOHU01000014">
    <property type="protein sequence ID" value="SET54975.1"/>
    <property type="molecule type" value="Genomic_DNA"/>
</dbReference>
<organism evidence="6 7">
    <name type="scientific">Natronincola peptidivorans</name>
    <dbReference type="NCBI Taxonomy" id="426128"/>
    <lineage>
        <taxon>Bacteria</taxon>
        <taxon>Bacillati</taxon>
        <taxon>Bacillota</taxon>
        <taxon>Clostridia</taxon>
        <taxon>Peptostreptococcales</taxon>
        <taxon>Natronincolaceae</taxon>
        <taxon>Natronincola</taxon>
    </lineage>
</organism>
<dbReference type="PANTHER" id="PTHR30417:SF1">
    <property type="entry name" value="N-ACETYLMURAMOYL-L-ALANINE AMIDASE AMID"/>
    <property type="match status" value="1"/>
</dbReference>
<dbReference type="CDD" id="cd06583">
    <property type="entry name" value="PGRP"/>
    <property type="match status" value="1"/>
</dbReference>
<keyword evidence="3" id="KW-0378">Hydrolase</keyword>
<dbReference type="InterPro" id="IPR051206">
    <property type="entry name" value="NAMLAA_amidase_2"/>
</dbReference>
<dbReference type="SUPFAM" id="SSF55846">
    <property type="entry name" value="N-acetylmuramoyl-L-alanine amidase-like"/>
    <property type="match status" value="1"/>
</dbReference>
<dbReference type="Pfam" id="PF01510">
    <property type="entry name" value="Amidase_2"/>
    <property type="match status" value="1"/>
</dbReference>
<dbReference type="InterPro" id="IPR002502">
    <property type="entry name" value="Amidase_domain"/>
</dbReference>
<evidence type="ECO:0000256" key="1">
    <source>
        <dbReference type="ARBA" id="ARBA00001561"/>
    </source>
</evidence>
<protein>
    <recommendedName>
        <fullName evidence="2">N-acetylmuramoyl-L-alanine amidase</fullName>
        <ecNumber evidence="2">3.5.1.28</ecNumber>
    </recommendedName>
</protein>
<evidence type="ECO:0000313" key="7">
    <source>
        <dbReference type="Proteomes" id="UP000199568"/>
    </source>
</evidence>
<proteinExistence type="predicted"/>
<dbReference type="GO" id="GO:0009253">
    <property type="term" value="P:peptidoglycan catabolic process"/>
    <property type="evidence" value="ECO:0007669"/>
    <property type="project" value="InterPro"/>
</dbReference>